<dbReference type="NCBIfam" id="TIGR01356">
    <property type="entry name" value="aroA"/>
    <property type="match status" value="1"/>
</dbReference>
<feature type="binding site" evidence="7">
    <location>
        <position position="291"/>
    </location>
    <ligand>
        <name>3-phosphoshikimate</name>
        <dbReference type="ChEBI" id="CHEBI:145989"/>
    </ligand>
</feature>
<dbReference type="GO" id="GO:0005737">
    <property type="term" value="C:cytoplasm"/>
    <property type="evidence" value="ECO:0007669"/>
    <property type="project" value="UniProtKB-SubCell"/>
</dbReference>
<feature type="binding site" evidence="7">
    <location>
        <position position="148"/>
    </location>
    <ligand>
        <name>3-phosphoshikimate</name>
        <dbReference type="ChEBI" id="CHEBI:145989"/>
    </ligand>
</feature>
<feature type="binding site" evidence="7">
    <location>
        <position position="391"/>
    </location>
    <ligand>
        <name>phosphoenolpyruvate</name>
        <dbReference type="ChEBI" id="CHEBI:58702"/>
    </ligand>
</feature>
<comment type="subunit">
    <text evidence="7">Monomer.</text>
</comment>
<comment type="subcellular location">
    <subcellularLocation>
        <location evidence="7">Cytoplasm</location>
    </subcellularLocation>
</comment>
<feature type="binding site" evidence="7">
    <location>
        <position position="26"/>
    </location>
    <ligand>
        <name>3-phosphoshikimate</name>
        <dbReference type="ChEBI" id="CHEBI:145989"/>
    </ligand>
</feature>
<evidence type="ECO:0000313" key="9">
    <source>
        <dbReference type="EMBL" id="ELR72700.1"/>
    </source>
</evidence>
<dbReference type="GO" id="GO:0008652">
    <property type="term" value="P:amino acid biosynthetic process"/>
    <property type="evidence" value="ECO:0007669"/>
    <property type="project" value="UniProtKB-KW"/>
</dbReference>
<evidence type="ECO:0000256" key="2">
    <source>
        <dbReference type="ARBA" id="ARBA00009948"/>
    </source>
</evidence>
<organism evidence="9 10">
    <name type="scientific">Fulvivirga imtechensis AK7</name>
    <dbReference type="NCBI Taxonomy" id="1237149"/>
    <lineage>
        <taxon>Bacteria</taxon>
        <taxon>Pseudomonadati</taxon>
        <taxon>Bacteroidota</taxon>
        <taxon>Cytophagia</taxon>
        <taxon>Cytophagales</taxon>
        <taxon>Fulvivirgaceae</taxon>
        <taxon>Fulvivirga</taxon>
    </lineage>
</organism>
<evidence type="ECO:0000256" key="1">
    <source>
        <dbReference type="ARBA" id="ARBA00004811"/>
    </source>
</evidence>
<dbReference type="SUPFAM" id="SSF55205">
    <property type="entry name" value="EPT/RTPC-like"/>
    <property type="match status" value="1"/>
</dbReference>
<dbReference type="PIRSF" id="PIRSF000505">
    <property type="entry name" value="EPSPS"/>
    <property type="match status" value="1"/>
</dbReference>
<comment type="catalytic activity">
    <reaction evidence="6">
        <text>3-phosphoshikimate + phosphoenolpyruvate = 5-O-(1-carboxyvinyl)-3-phosphoshikimate + phosphate</text>
        <dbReference type="Rhea" id="RHEA:21256"/>
        <dbReference type="ChEBI" id="CHEBI:43474"/>
        <dbReference type="ChEBI" id="CHEBI:57701"/>
        <dbReference type="ChEBI" id="CHEBI:58702"/>
        <dbReference type="ChEBI" id="CHEBI:145989"/>
        <dbReference type="EC" id="2.5.1.19"/>
    </reaction>
    <physiologicalReaction direction="left-to-right" evidence="6">
        <dbReference type="Rhea" id="RHEA:21257"/>
    </physiologicalReaction>
</comment>
<feature type="binding site" evidence="7">
    <location>
        <position position="101"/>
    </location>
    <ligand>
        <name>phosphoenolpyruvate</name>
        <dbReference type="ChEBI" id="CHEBI:58702"/>
    </ligand>
</feature>
<dbReference type="RefSeq" id="WP_009578751.1">
    <property type="nucleotide sequence ID" value="NZ_AMZN01000015.1"/>
</dbReference>
<dbReference type="EMBL" id="AMZN01000015">
    <property type="protein sequence ID" value="ELR72700.1"/>
    <property type="molecule type" value="Genomic_DNA"/>
</dbReference>
<evidence type="ECO:0000256" key="4">
    <source>
        <dbReference type="ARBA" id="ARBA00022679"/>
    </source>
</evidence>
<keyword evidence="10" id="KW-1185">Reference proteome</keyword>
<comment type="function">
    <text evidence="7">Catalyzes the transfer of the enolpyruvyl moiety of phosphoenolpyruvate (PEP) to the 5-hydroxyl of shikimate-3-phosphate (S3P) to produce enolpyruvyl shikimate-3-phosphate and inorganic phosphate.</text>
</comment>
<dbReference type="Pfam" id="PF00275">
    <property type="entry name" value="EPSP_synthase"/>
    <property type="match status" value="2"/>
</dbReference>
<evidence type="ECO:0000256" key="6">
    <source>
        <dbReference type="ARBA" id="ARBA00044633"/>
    </source>
</evidence>
<accession>L8JV88</accession>
<feature type="domain" description="Enolpyruvate transferase" evidence="8">
    <location>
        <begin position="71"/>
        <end position="400"/>
    </location>
</feature>
<feature type="binding site" evidence="7">
    <location>
        <position position="150"/>
    </location>
    <ligand>
        <name>phosphoenolpyruvate</name>
        <dbReference type="ChEBI" id="CHEBI:58702"/>
    </ligand>
</feature>
<feature type="binding site" evidence="7">
    <location>
        <position position="318"/>
    </location>
    <ligand>
        <name>3-phosphoshikimate</name>
        <dbReference type="ChEBI" id="CHEBI:145989"/>
    </ligand>
</feature>
<keyword evidence="3 7" id="KW-0028">Amino-acid biosynthesis</keyword>
<keyword evidence="5 7" id="KW-0057">Aromatic amino acid biosynthesis</keyword>
<feature type="active site" description="Proton acceptor" evidence="7">
    <location>
        <position position="291"/>
    </location>
</feature>
<dbReference type="InterPro" id="IPR036968">
    <property type="entry name" value="Enolpyruvate_Tfrase_sf"/>
</dbReference>
<dbReference type="EC" id="2.5.1.19" evidence="7"/>
<evidence type="ECO:0000256" key="7">
    <source>
        <dbReference type="HAMAP-Rule" id="MF_00210"/>
    </source>
</evidence>
<dbReference type="eggNOG" id="COG0128">
    <property type="taxonomic scope" value="Bacteria"/>
</dbReference>
<comment type="caution">
    <text evidence="9">The sequence shown here is derived from an EMBL/GenBank/DDBJ whole genome shotgun (WGS) entry which is preliminary data.</text>
</comment>
<dbReference type="PATRIC" id="fig|1237149.3.peg.1283"/>
<feature type="binding site" evidence="7">
    <location>
        <position position="149"/>
    </location>
    <ligand>
        <name>3-phosphoshikimate</name>
        <dbReference type="ChEBI" id="CHEBI:145989"/>
    </ligand>
</feature>
<gene>
    <name evidence="7" type="primary">aroA</name>
    <name evidence="9" type="ORF">C900_01079</name>
</gene>
<keyword evidence="4 7" id="KW-0808">Transferase</keyword>
<dbReference type="Gene3D" id="3.65.10.10">
    <property type="entry name" value="Enolpyruvate transferase domain"/>
    <property type="match status" value="3"/>
</dbReference>
<dbReference type="AlphaFoldDB" id="L8JV88"/>
<comment type="caution">
    <text evidence="7">Lacks conserved residue(s) required for the propagation of feature annotation.</text>
</comment>
<protein>
    <recommendedName>
        <fullName evidence="7">3-phosphoshikimate 1-carboxyvinyltransferase</fullName>
        <ecNumber evidence="7">2.5.1.19</ecNumber>
    </recommendedName>
    <alternativeName>
        <fullName evidence="7">5-enolpyruvylshikimate-3-phosphate synthase</fullName>
        <shortName evidence="7">EPSP synthase</shortName>
        <shortName evidence="7">EPSPS</shortName>
    </alternativeName>
</protein>
<evidence type="ECO:0000313" key="10">
    <source>
        <dbReference type="Proteomes" id="UP000011135"/>
    </source>
</evidence>
<feature type="binding site" evidence="7">
    <location>
        <position position="322"/>
    </location>
    <ligand>
        <name>phosphoenolpyruvate</name>
        <dbReference type="ChEBI" id="CHEBI:58702"/>
    </ligand>
</feature>
<feature type="binding site" evidence="7">
    <location>
        <position position="73"/>
    </location>
    <ligand>
        <name>phosphoenolpyruvate</name>
        <dbReference type="ChEBI" id="CHEBI:58702"/>
    </ligand>
</feature>
<feature type="binding site" evidence="7">
    <location>
        <position position="25"/>
    </location>
    <ligand>
        <name>phosphoenolpyruvate</name>
        <dbReference type="ChEBI" id="CHEBI:58702"/>
    </ligand>
</feature>
<feature type="binding site" evidence="7">
    <location>
        <position position="30"/>
    </location>
    <ligand>
        <name>3-phosphoshikimate</name>
        <dbReference type="ChEBI" id="CHEBI:145989"/>
    </ligand>
</feature>
<dbReference type="PANTHER" id="PTHR21090:SF5">
    <property type="entry name" value="PENTAFUNCTIONAL AROM POLYPEPTIDE"/>
    <property type="match status" value="1"/>
</dbReference>
<dbReference type="PROSITE" id="PS00885">
    <property type="entry name" value="EPSP_SYNTHASE_2"/>
    <property type="match status" value="1"/>
</dbReference>
<dbReference type="GO" id="GO:0003866">
    <property type="term" value="F:3-phosphoshikimate 1-carboxyvinyltransferase activity"/>
    <property type="evidence" value="ECO:0007669"/>
    <property type="project" value="UniProtKB-UniRule"/>
</dbReference>
<keyword evidence="7" id="KW-0963">Cytoplasm</keyword>
<dbReference type="GO" id="GO:0009423">
    <property type="term" value="P:chorismate biosynthetic process"/>
    <property type="evidence" value="ECO:0007669"/>
    <property type="project" value="UniProtKB-UniRule"/>
</dbReference>
<dbReference type="CDD" id="cd01556">
    <property type="entry name" value="EPSP_synthase"/>
    <property type="match status" value="1"/>
</dbReference>
<dbReference type="InterPro" id="IPR001986">
    <property type="entry name" value="Enolpyruvate_Tfrase_dom"/>
</dbReference>
<dbReference type="GO" id="GO:0009073">
    <property type="term" value="P:aromatic amino acid family biosynthetic process"/>
    <property type="evidence" value="ECO:0007669"/>
    <property type="project" value="UniProtKB-KW"/>
</dbReference>
<feature type="binding site" evidence="7">
    <location>
        <position position="25"/>
    </location>
    <ligand>
        <name>3-phosphoshikimate</name>
        <dbReference type="ChEBI" id="CHEBI:145989"/>
    </ligand>
</feature>
<evidence type="ECO:0000256" key="3">
    <source>
        <dbReference type="ARBA" id="ARBA00022605"/>
    </source>
</evidence>
<feature type="binding site" evidence="7">
    <location>
        <position position="150"/>
    </location>
    <ligand>
        <name>3-phosphoshikimate</name>
        <dbReference type="ChEBI" id="CHEBI:145989"/>
    </ligand>
</feature>
<sequence>MKENTLYIKKHSRINSTVIMLPASKSIANRALIIDALAGKKSPLKNVSEARDTVTMQRLLNSDGPIWDVLDAGTTMRFLTAYAAVRAEEITLTGTKRMQERPIKILADSLQELGADIKYLNNEGYPPIKIKRIKDQLTSRIKIRGDISSQYISALLMIAPELPEGLTIELTGHIGSRPYIKMTLAVMKAFGVNADWKENIINIPKQSYHPAQYTVEPDWSAASYWYSFAALSEDAEIILKDLKDDSIQGDRRIADYMSQLGVSTEFTPQGAHLSKKAHEANASFDFTDCPDMAQTVAVICAAKGITCKMTGLESLRIKETDRIAALQTELSKFGARLEENEDQWLLVPAHSIAELRSPEFDTYHDHRMAMAFAPLSTLGDIKIKDPEVVNKSYPGFWKDMNKAGFKISEL</sequence>
<dbReference type="PANTHER" id="PTHR21090">
    <property type="entry name" value="AROM/DEHYDROQUINATE SYNTHASE"/>
    <property type="match status" value="1"/>
</dbReference>
<proteinExistence type="inferred from homology"/>
<dbReference type="InterPro" id="IPR013792">
    <property type="entry name" value="RNA3'P_cycl/enolpyr_Trfase_a/b"/>
</dbReference>
<feature type="binding site" evidence="7">
    <location>
        <position position="176"/>
    </location>
    <ligand>
        <name>3-phosphoshikimate</name>
        <dbReference type="ChEBI" id="CHEBI:145989"/>
    </ligand>
</feature>
<evidence type="ECO:0000256" key="5">
    <source>
        <dbReference type="ARBA" id="ARBA00023141"/>
    </source>
</evidence>
<dbReference type="STRING" id="1237149.C900_01079"/>
<comment type="similarity">
    <text evidence="2 7">Belongs to the EPSP synthase family.</text>
</comment>
<feature type="domain" description="Enolpyruvate transferase" evidence="8">
    <location>
        <begin position="9"/>
        <end position="61"/>
    </location>
</feature>
<feature type="binding site" evidence="7">
    <location>
        <position position="367"/>
    </location>
    <ligand>
        <name>phosphoenolpyruvate</name>
        <dbReference type="ChEBI" id="CHEBI:58702"/>
    </ligand>
</feature>
<name>L8JV88_9BACT</name>
<dbReference type="UniPathway" id="UPA00053">
    <property type="reaction ID" value="UER00089"/>
</dbReference>
<comment type="pathway">
    <text evidence="1 7">Metabolic intermediate biosynthesis; chorismate biosynthesis; chorismate from D-erythrose 4-phosphate and phosphoenolpyruvate: step 6/7.</text>
</comment>
<evidence type="ECO:0000259" key="8">
    <source>
        <dbReference type="Pfam" id="PF00275"/>
    </source>
</evidence>
<dbReference type="InterPro" id="IPR006264">
    <property type="entry name" value="EPSP_synthase"/>
</dbReference>
<dbReference type="HAMAP" id="MF_00210">
    <property type="entry name" value="EPSP_synth"/>
    <property type="match status" value="1"/>
</dbReference>
<reference evidence="9 10" key="1">
    <citation type="submission" date="2012-12" db="EMBL/GenBank/DDBJ databases">
        <title>Genome assembly of Fulvivirga imtechensis AK7.</title>
        <authorList>
            <person name="Nupur N."/>
            <person name="Khatri I."/>
            <person name="Kumar R."/>
            <person name="Subramanian S."/>
            <person name="Pinnaka A."/>
        </authorList>
    </citation>
    <scope>NUCLEOTIDE SEQUENCE [LARGE SCALE GENOMIC DNA]</scope>
    <source>
        <strain evidence="9 10">AK7</strain>
    </source>
</reference>
<dbReference type="InterPro" id="IPR023193">
    <property type="entry name" value="EPSP_synthase_CS"/>
</dbReference>
<dbReference type="Proteomes" id="UP000011135">
    <property type="component" value="Unassembled WGS sequence"/>
</dbReference>